<feature type="region of interest" description="Disordered" evidence="3">
    <location>
        <begin position="125"/>
        <end position="204"/>
    </location>
</feature>
<dbReference type="Pfam" id="PF00011">
    <property type="entry name" value="HSP20"/>
    <property type="match status" value="1"/>
</dbReference>
<dbReference type="Gene3D" id="2.60.40.790">
    <property type="match status" value="1"/>
</dbReference>
<evidence type="ECO:0000256" key="1">
    <source>
        <dbReference type="PROSITE-ProRule" id="PRU00285"/>
    </source>
</evidence>
<evidence type="ECO:0000256" key="2">
    <source>
        <dbReference type="RuleBase" id="RU003616"/>
    </source>
</evidence>
<dbReference type="EMBL" id="LT598481">
    <property type="protein sequence ID" value="SCU89563.1"/>
    <property type="molecule type" value="Genomic_DNA"/>
</dbReference>
<comment type="similarity">
    <text evidence="1 2">Belongs to the small heat shock protein (HSP20) family.</text>
</comment>
<dbReference type="PROSITE" id="PS01031">
    <property type="entry name" value="SHSP"/>
    <property type="match status" value="1"/>
</dbReference>
<feature type="domain" description="SHSP" evidence="4">
    <location>
        <begin position="201"/>
        <end position="320"/>
    </location>
</feature>
<dbReference type="CDD" id="cd06464">
    <property type="entry name" value="ACD_sHsps-like"/>
    <property type="match status" value="1"/>
</dbReference>
<dbReference type="Proteomes" id="UP000191144">
    <property type="component" value="Chromosome E"/>
</dbReference>
<sequence length="339" mass="38218">MSYHTPILSLYDLCQAMAYGSGAPIENEGLEGRRAHHSRRHHGRSRHRSDVNNRFAQHPHFYYIPSYYDAGDEDEDEIDEQQYPYYWLGQTARNEPLPQFQQQQQQRRQQPQPEFLTRILREAFGPGQAEREPEETDANGAVSNEEAAEAPSLAAPAGPSDAKTQEDGDADVPTSPPQTTARSEAPSPVPEPLQVSKPQMRRGVPFSPKVNVYDDADAYGVVMALPGASSKSFKIDYHPTSHELLIKGSIDKKFGYDEKNVRVSELPTGKFERSVRLPVVPRIKDEEIKATYCNGLLQIKIPKILNDTLQPPPRRHIVIEDVPDEELEFEKNPNPVTTL</sequence>
<gene>
    <name evidence="5" type="ORF">LAME_0E04280G</name>
</gene>
<dbReference type="OrthoDB" id="5511210at2759"/>
<dbReference type="InterPro" id="IPR008978">
    <property type="entry name" value="HSP20-like_chaperone"/>
</dbReference>
<evidence type="ECO:0000259" key="4">
    <source>
        <dbReference type="PROSITE" id="PS01031"/>
    </source>
</evidence>
<evidence type="ECO:0000313" key="5">
    <source>
        <dbReference type="EMBL" id="SCU89563.1"/>
    </source>
</evidence>
<dbReference type="InterPro" id="IPR002068">
    <property type="entry name" value="A-crystallin/Hsp20_dom"/>
</dbReference>
<feature type="region of interest" description="Disordered" evidence="3">
    <location>
        <begin position="31"/>
        <end position="51"/>
    </location>
</feature>
<feature type="compositionally biased region" description="Low complexity" evidence="3">
    <location>
        <begin position="143"/>
        <end position="162"/>
    </location>
</feature>
<name>A0A1G4JH64_9SACH</name>
<keyword evidence="6" id="KW-1185">Reference proteome</keyword>
<proteinExistence type="inferred from homology"/>
<organism evidence="5 6">
    <name type="scientific">Lachancea meyersii CBS 8951</name>
    <dbReference type="NCBI Taxonomy" id="1266667"/>
    <lineage>
        <taxon>Eukaryota</taxon>
        <taxon>Fungi</taxon>
        <taxon>Dikarya</taxon>
        <taxon>Ascomycota</taxon>
        <taxon>Saccharomycotina</taxon>
        <taxon>Saccharomycetes</taxon>
        <taxon>Saccharomycetales</taxon>
        <taxon>Saccharomycetaceae</taxon>
        <taxon>Lachancea</taxon>
    </lineage>
</organism>
<accession>A0A1G4JH64</accession>
<feature type="compositionally biased region" description="Basic residues" evidence="3">
    <location>
        <begin position="34"/>
        <end position="47"/>
    </location>
</feature>
<reference evidence="6" key="1">
    <citation type="submission" date="2016-03" db="EMBL/GenBank/DDBJ databases">
        <authorList>
            <person name="Devillers Hugo."/>
        </authorList>
    </citation>
    <scope>NUCLEOTIDE SEQUENCE [LARGE SCALE GENOMIC DNA]</scope>
</reference>
<dbReference type="AlphaFoldDB" id="A0A1G4JH64"/>
<dbReference type="SUPFAM" id="SSF49764">
    <property type="entry name" value="HSP20-like chaperones"/>
    <property type="match status" value="1"/>
</dbReference>
<evidence type="ECO:0000256" key="3">
    <source>
        <dbReference type="SAM" id="MobiDB-lite"/>
    </source>
</evidence>
<evidence type="ECO:0000313" key="6">
    <source>
        <dbReference type="Proteomes" id="UP000191144"/>
    </source>
</evidence>
<protein>
    <submittedName>
        <fullName evidence="5">LAME_0E04280g1_1</fullName>
    </submittedName>
</protein>